<feature type="region of interest" description="Disordered" evidence="5">
    <location>
        <begin position="1315"/>
        <end position="1401"/>
    </location>
</feature>
<evidence type="ECO:0000313" key="8">
    <source>
        <dbReference type="WBParaSite" id="PDA_v2.g22679.t1"/>
    </source>
</evidence>
<feature type="compositionally biased region" description="Polar residues" evidence="5">
    <location>
        <begin position="308"/>
        <end position="327"/>
    </location>
</feature>
<feature type="compositionally biased region" description="Low complexity" evidence="5">
    <location>
        <begin position="1333"/>
        <end position="1366"/>
    </location>
</feature>
<sequence length="2836" mass="318576">MSTIRNTLEFNVQQQDPNVVRYDQLNLITDGPSCSFSNTFGAADHHVSPADDPTTTTQHQFYGSAPSTSYNPVSEAVVEERPTNPINLWSGLNTRPISPISLHIKDFEETQQQKGEHDIHQKLLNLTNSMDFIFVRDFKDLFEFPRHQPDEISAPEILSFKSSQRLLNPNSATTTQTSHHDAATADPNVVRDESDSDRQSDGAPAPKRRRKGKKSQASQAAAKRKSNKMRYQSQNPSAVTSANVPSSTTTGVQPKSQQLTREQIRKLPKSRRPPTTAENRAEALKPKRPNKGFQVIADVKNDARVVQSGATQPSQMDGPTQQQANINENDDSNVHASNEIPQPTQHSALQANVADEIVIDDDGAIVIDDVDYFGGSESTPDVPSFERTTVKHRDLCNTLYLEPNSWASDLHIQAFHAAYIPHLSGPVFRRIAFLDSLWQQFPDRPMESFLRMFPTNPDLIQCPIHLNRDHWGLLSINVGQDVATWYDPQMSSWASQMSRDQLDLCKSVLETLKTAGVINDDTVLQCADYNSFNQQIDGNSCGWHICLISEDIARYGHSRRWSRLQIKAERERMYLILHRLHNVNSIDPNAPPQTIPTWPELPPREYDADVELSLTPQLPPQNNLIQQVAATAIVSQQQPQQALRRSKRIQQQHKEELPEVTARKIKSLQHLGIPIALNSSEIFPKEHYLGPMDKRCPHCKAFLFRDETSNKCCANGTVPVPKIPIEPFEYTALARHAAFWNNIRQLNALFRMVSVSVTSYMNDGVYKFQGEPHYGVGDLIPLPGQPHQFVQIYSIDADEAVAARLQDAKRFQIKANEADLTEIIALIEQMIRNNNPLVQEFATMKDKLKQYEEQCVATGETPRKLFVVWEDPQNAGSGGTHPGRLNLPAQSGQIFSIYKTTDGEPPKRGLYYGFKAGGSDSVRQVAYWDAHLAPAIFPLMYLSGQHGWYQNMPKLNPKRPGAAPSLQQQVQQPTQQQIQATQQNVAQQPSTVPLQSTTTAAASAPSQLNRFSQLLHPTTSNVSSPVAPHQPTAGAPPASEAPPTAQPSTSTQHQPTSSSLHLHAPASQQQQQQDQVIAPTANSQDADVAVIQMLNAERAEEEIRLFLERVRRQHKGKNPINLNSDIFDDELDSLYNFILPSITTPTVAVYLSVGVKAPALDDGMLINYVYGKTADIFFPNCYEHHFRMYRYIIETNTLWSIDPIDNRRSPNTPYLTNIKNYLSRKFDVEEPAVYSHPAFVRAFTQQPRDSVNCGYFLLALIEYFSKGYNPNLHHYNFNIFDYKKRCFHLFEHIINNRTLPNNILNQIPPLVHASPPALTPQNLQPATAPPAPTATLQLQHQLQHQPATTTQQSFAISPISPVQQPSQQPPLSPLPSQWPTDGDAIVETDNEDEDENCGQIDEDHVVSCSSDEDREERKLPYVSQLQFYRALYGFDRTKREKEECNPITGSKQLFQEGVTHAWSAIEQQRLEHLEKIADQNTKRFESSKTLRQHLERHLKNDPAFRGKKLGKIKLMKRTYRGGARYMHHKFRNGVAITSKCGKDDLFITFTGNPGWKEIVENLRPGETWIDRPDLVCRVFALKSAEFLKDIIGRKRGVLGEVKAFKLALEHQKRGMHHLHILLTMHKNSKFTTPAAIDDCLCSELPEFPADNDPHYVAKMVYYYRVLKMMIHDPSRCAAACGMKPSGKMCNKSFPKPYCEGTCVRADGYAQTRRRNDGRTVTIKRNNGRQVDVTNQHVVTHNRYLILKYNCHINIEHCGGSGALKYLHKYLHKGFDKAFISVREKMKAGQKFQGNATTTASSSSNDSDTLDYNEYHQFRLLRVLGSSESMARIFSLPITKQSHIVTELPVHLQDEHNIIFDESDEAEKLLAKTQNDGTQANQPAVSQLTAFFKLVQSEWNNVRININDKTRAPNLYYHQVVEQYWYHGSRKKWIRRKQDRNTIGRLQSISPSNVERFCLRELLKVIKGPKCYDDLKLKPGKTDEWFATFREAAVAYGLYIGDEICYNILSEVITYAMPKECRQTFAMLLIHHQPDNPQQLWDKFEKEFLDRGPLPKDEKIRRARAHIAAILFYHNKSFKDFNMEDVSHDDLMDAINDTFTNIVPDGNARYRIMNPLQKNFVRAVLASFNNLSNKSRERLFFLQPPGGTGKTFTFNTIARILRERGLKVITVASTGIAAILLDGGQTAHSAFRIPLDTGENPNISAQSAIAQMIREAHCIIWDEAPMQHKSVLERVNYIIRELAGIENHHSLFGNKTMILGAADDPTYAAWLNDVANGLWTTTFGPNMLQLPPEIVEYNLNAVIDFVYPPAIFNVDLNDKTAMKAYIDEVKEAALLAPINVNVDDLNSIINSRIQGAAHTYTAINTLPTDAYIGDFEFGDDYNSDELNLFEDASIPPHALSLKIGSVVMLSRNVSTHLGQCNGTRMVVVELFESSIKCIIMTGDHAGEAISVFPMANMYNNTDSTEDFPAFSRFQLPIRPAFAITINKSQGQTLKRVGIILNSQCFAHGQLYVALSRVRSRNDIKVYVGPEHVGQCNGQQIPHATNIVFPEVLKTIQVLTVDVQTALLQPQQQQQRYSPLSSQWPADPNSSQLQPSSHQQHQPYSPLPSQWPSSQQQPAIVTQSTQQPTPSPSVQQRLPRIRPLPSSQLPPSSSSLAVSQNSPPNTPPTPSWRSYPSPSKLSSQRPLSSQVFWNWSLQSAVASSHSTPNTSASPSKRQLLPHIYPLPPSQQPPSSSSSAASHHSSPYSPSPVSFLSPSPAPSLSAFQHSAPNTPSTASFLTPSPAPFISPRLLSEVSSLNIASEQPLSSQRTWNWPSQPPSPSSQTTSNTSSSPSQEE</sequence>
<dbReference type="Gene3D" id="3.40.395.10">
    <property type="entry name" value="Adenoviral Proteinase, Chain A"/>
    <property type="match status" value="2"/>
</dbReference>
<comment type="similarity">
    <text evidence="1">Belongs to the peptidase C48 family.</text>
</comment>
<keyword evidence="4" id="KW-0233">DNA recombination</keyword>
<dbReference type="GO" id="GO:0008234">
    <property type="term" value="F:cysteine-type peptidase activity"/>
    <property type="evidence" value="ECO:0007669"/>
    <property type="project" value="InterPro"/>
</dbReference>
<proteinExistence type="inferred from homology"/>
<feature type="region of interest" description="Disordered" evidence="5">
    <location>
        <begin position="2569"/>
        <end position="2681"/>
    </location>
</feature>
<accession>A0A914Q1I1</accession>
<comment type="catalytic activity">
    <reaction evidence="4">
        <text>ATP + H2O = ADP + phosphate + H(+)</text>
        <dbReference type="Rhea" id="RHEA:13065"/>
        <dbReference type="ChEBI" id="CHEBI:15377"/>
        <dbReference type="ChEBI" id="CHEBI:15378"/>
        <dbReference type="ChEBI" id="CHEBI:30616"/>
        <dbReference type="ChEBI" id="CHEBI:43474"/>
        <dbReference type="ChEBI" id="CHEBI:456216"/>
        <dbReference type="EC" id="5.6.2.3"/>
    </reaction>
</comment>
<feature type="compositionally biased region" description="Low complexity" evidence="5">
    <location>
        <begin position="1031"/>
        <end position="1059"/>
    </location>
</feature>
<dbReference type="GO" id="GO:0006310">
    <property type="term" value="P:DNA recombination"/>
    <property type="evidence" value="ECO:0007669"/>
    <property type="project" value="UniProtKB-KW"/>
</dbReference>
<keyword evidence="7" id="KW-1185">Reference proteome</keyword>
<feature type="region of interest" description="Disordered" evidence="5">
    <location>
        <begin position="952"/>
        <end position="1003"/>
    </location>
</feature>
<feature type="compositionally biased region" description="Acidic residues" evidence="5">
    <location>
        <begin position="1384"/>
        <end position="1396"/>
    </location>
</feature>
<reference evidence="8" key="1">
    <citation type="submission" date="2022-11" db="UniProtKB">
        <authorList>
            <consortium name="WormBaseParasite"/>
        </authorList>
    </citation>
    <scope>IDENTIFICATION</scope>
</reference>
<comment type="cofactor">
    <cofactor evidence="4">
        <name>Mg(2+)</name>
        <dbReference type="ChEBI" id="CHEBI:18420"/>
    </cofactor>
</comment>
<dbReference type="Pfam" id="PF14214">
    <property type="entry name" value="Helitron_like_N"/>
    <property type="match status" value="1"/>
</dbReference>
<feature type="compositionally biased region" description="Low complexity" evidence="5">
    <location>
        <begin position="2821"/>
        <end position="2836"/>
    </location>
</feature>
<keyword evidence="4" id="KW-0547">Nucleotide-binding</keyword>
<dbReference type="EC" id="5.6.2.3" evidence="4"/>
<evidence type="ECO:0000256" key="1">
    <source>
        <dbReference type="ARBA" id="ARBA00005234"/>
    </source>
</evidence>
<feature type="region of interest" description="Disordered" evidence="5">
    <location>
        <begin position="2800"/>
        <end position="2836"/>
    </location>
</feature>
<feature type="compositionally biased region" description="Low complexity" evidence="5">
    <location>
        <begin position="2730"/>
        <end position="2764"/>
    </location>
</feature>
<dbReference type="WBParaSite" id="PDA_v2.g22679.t1">
    <property type="protein sequence ID" value="PDA_v2.g22679.t1"/>
    <property type="gene ID" value="PDA_v2.g22679"/>
</dbReference>
<keyword evidence="4" id="KW-0067">ATP-binding</keyword>
<dbReference type="InterPro" id="IPR003653">
    <property type="entry name" value="Peptidase_C48_C"/>
</dbReference>
<evidence type="ECO:0000256" key="5">
    <source>
        <dbReference type="SAM" id="MobiDB-lite"/>
    </source>
</evidence>
<dbReference type="Proteomes" id="UP000887578">
    <property type="component" value="Unplaced"/>
</dbReference>
<dbReference type="GO" id="GO:0005524">
    <property type="term" value="F:ATP binding"/>
    <property type="evidence" value="ECO:0007669"/>
    <property type="project" value="UniProtKB-KW"/>
</dbReference>
<dbReference type="InterPro" id="IPR049163">
    <property type="entry name" value="Pif1-like_2B_dom"/>
</dbReference>
<dbReference type="InterPro" id="IPR038765">
    <property type="entry name" value="Papain-like_cys_pep_sf"/>
</dbReference>
<dbReference type="GO" id="GO:0043139">
    <property type="term" value="F:5'-3' DNA helicase activity"/>
    <property type="evidence" value="ECO:0007669"/>
    <property type="project" value="UniProtKB-EC"/>
</dbReference>
<dbReference type="SUPFAM" id="SSF52540">
    <property type="entry name" value="P-loop containing nucleoside triphosphate hydrolases"/>
    <property type="match status" value="2"/>
</dbReference>
<dbReference type="CDD" id="cd18809">
    <property type="entry name" value="SF1_C_RecD"/>
    <property type="match status" value="1"/>
</dbReference>
<feature type="compositionally biased region" description="Polar residues" evidence="5">
    <location>
        <begin position="229"/>
        <end position="261"/>
    </location>
</feature>
<feature type="region of interest" description="Disordered" evidence="5">
    <location>
        <begin position="169"/>
        <end position="292"/>
    </location>
</feature>
<keyword evidence="3 4" id="KW-0378">Hydrolase</keyword>
<feature type="region of interest" description="Disordered" evidence="5">
    <location>
        <begin position="306"/>
        <end position="340"/>
    </location>
</feature>
<dbReference type="Pfam" id="PF02902">
    <property type="entry name" value="Peptidase_C48"/>
    <property type="match status" value="1"/>
</dbReference>
<dbReference type="GO" id="GO:0000723">
    <property type="term" value="P:telomere maintenance"/>
    <property type="evidence" value="ECO:0007669"/>
    <property type="project" value="InterPro"/>
</dbReference>
<keyword evidence="2" id="KW-0645">Protease</keyword>
<dbReference type="GO" id="GO:0006281">
    <property type="term" value="P:DNA repair"/>
    <property type="evidence" value="ECO:0007669"/>
    <property type="project" value="UniProtKB-KW"/>
</dbReference>
<keyword evidence="4" id="KW-0234">DNA repair</keyword>
<dbReference type="Pfam" id="PF21530">
    <property type="entry name" value="Pif1_2B_dom"/>
    <property type="match status" value="1"/>
</dbReference>
<protein>
    <recommendedName>
        <fullName evidence="4">ATP-dependent DNA helicase</fullName>
        <ecNumber evidence="4">5.6.2.3</ecNumber>
    </recommendedName>
</protein>
<feature type="compositionally biased region" description="Polar residues" evidence="5">
    <location>
        <begin position="2701"/>
        <end position="2714"/>
    </location>
</feature>
<feature type="domain" description="Ubiquitin-like protease family profile" evidence="6">
    <location>
        <begin position="388"/>
        <end position="1264"/>
    </location>
</feature>
<dbReference type="SUPFAM" id="SSF54001">
    <property type="entry name" value="Cysteine proteinases"/>
    <property type="match status" value="2"/>
</dbReference>
<evidence type="ECO:0000259" key="6">
    <source>
        <dbReference type="PROSITE" id="PS50600"/>
    </source>
</evidence>
<dbReference type="GO" id="GO:0006508">
    <property type="term" value="P:proteolysis"/>
    <property type="evidence" value="ECO:0007669"/>
    <property type="project" value="UniProtKB-KW"/>
</dbReference>
<dbReference type="InterPro" id="IPR025476">
    <property type="entry name" value="Helitron_helicase-like"/>
</dbReference>
<dbReference type="PROSITE" id="PS50600">
    <property type="entry name" value="ULP_PROTEASE"/>
    <property type="match status" value="1"/>
</dbReference>
<dbReference type="Gene3D" id="3.40.50.300">
    <property type="entry name" value="P-loop containing nucleotide triphosphate hydrolases"/>
    <property type="match status" value="1"/>
</dbReference>
<feature type="region of interest" description="Disordered" evidence="5">
    <location>
        <begin position="2701"/>
        <end position="2782"/>
    </location>
</feature>
<comment type="similarity">
    <text evidence="4">Belongs to the helicase family.</text>
</comment>
<name>A0A914Q1I1_9BILA</name>
<evidence type="ECO:0000256" key="2">
    <source>
        <dbReference type="ARBA" id="ARBA00022670"/>
    </source>
</evidence>
<dbReference type="InterPro" id="IPR027417">
    <property type="entry name" value="P-loop_NTPase"/>
</dbReference>
<feature type="compositionally biased region" description="Polar residues" evidence="5">
    <location>
        <begin position="2670"/>
        <end position="2681"/>
    </location>
</feature>
<feature type="compositionally biased region" description="Polar residues" evidence="5">
    <location>
        <begin position="2765"/>
        <end position="2779"/>
    </location>
</feature>
<dbReference type="Pfam" id="PF05970">
    <property type="entry name" value="PIF1"/>
    <property type="match status" value="1"/>
</dbReference>
<keyword evidence="4" id="KW-0347">Helicase</keyword>
<feature type="compositionally biased region" description="Basic and acidic residues" evidence="5">
    <location>
        <begin position="178"/>
        <end position="200"/>
    </location>
</feature>
<feature type="compositionally biased region" description="Low complexity" evidence="5">
    <location>
        <begin position="967"/>
        <end position="1003"/>
    </location>
</feature>
<evidence type="ECO:0000256" key="3">
    <source>
        <dbReference type="ARBA" id="ARBA00022801"/>
    </source>
</evidence>
<evidence type="ECO:0000256" key="4">
    <source>
        <dbReference type="RuleBase" id="RU363044"/>
    </source>
</evidence>
<evidence type="ECO:0000313" key="7">
    <source>
        <dbReference type="Proteomes" id="UP000887578"/>
    </source>
</evidence>
<feature type="region of interest" description="Disordered" evidence="5">
    <location>
        <begin position="1018"/>
        <end position="1081"/>
    </location>
</feature>
<keyword evidence="4" id="KW-0227">DNA damage</keyword>
<dbReference type="PANTHER" id="PTHR10492">
    <property type="match status" value="1"/>
</dbReference>
<dbReference type="PANTHER" id="PTHR10492:SF57">
    <property type="entry name" value="ATP-DEPENDENT DNA HELICASE"/>
    <property type="match status" value="1"/>
</dbReference>
<feature type="compositionally biased region" description="Low complexity" evidence="5">
    <location>
        <begin position="2569"/>
        <end position="2581"/>
    </location>
</feature>
<feature type="compositionally biased region" description="Polar residues" evidence="5">
    <location>
        <begin position="2800"/>
        <end position="2813"/>
    </location>
</feature>
<feature type="compositionally biased region" description="Low complexity" evidence="5">
    <location>
        <begin position="2588"/>
        <end position="2661"/>
    </location>
</feature>
<organism evidence="7 8">
    <name type="scientific">Panagrolaimus davidi</name>
    <dbReference type="NCBI Taxonomy" id="227884"/>
    <lineage>
        <taxon>Eukaryota</taxon>
        <taxon>Metazoa</taxon>
        <taxon>Ecdysozoa</taxon>
        <taxon>Nematoda</taxon>
        <taxon>Chromadorea</taxon>
        <taxon>Rhabditida</taxon>
        <taxon>Tylenchina</taxon>
        <taxon>Panagrolaimomorpha</taxon>
        <taxon>Panagrolaimoidea</taxon>
        <taxon>Panagrolaimidae</taxon>
        <taxon>Panagrolaimus</taxon>
    </lineage>
</organism>
<dbReference type="InterPro" id="IPR010285">
    <property type="entry name" value="DNA_helicase_pif1-like_DEAD"/>
</dbReference>